<dbReference type="RefSeq" id="WP_094968152.1">
    <property type="nucleotide sequence ID" value="NZ_NGJN01000003.1"/>
</dbReference>
<reference evidence="1 2" key="1">
    <citation type="submission" date="2017-05" db="EMBL/GenBank/DDBJ databases">
        <title>The draft genome sequence of Idiomarina salinarum WNB302.</title>
        <authorList>
            <person name="Sun Y."/>
            <person name="Chen B."/>
            <person name="Du Z."/>
        </authorList>
    </citation>
    <scope>NUCLEOTIDE SEQUENCE [LARGE SCALE GENOMIC DNA]</scope>
    <source>
        <strain evidence="1 2">WNB302</strain>
    </source>
</reference>
<dbReference type="EMBL" id="NGJN01000003">
    <property type="protein sequence ID" value="OZV69378.1"/>
    <property type="molecule type" value="Genomic_DNA"/>
</dbReference>
<dbReference type="OrthoDB" id="1462460at2"/>
<protein>
    <submittedName>
        <fullName evidence="1">Uncharacterized protein</fullName>
    </submittedName>
</protein>
<keyword evidence="2" id="KW-1185">Reference proteome</keyword>
<accession>A0A265UVQ8</accession>
<evidence type="ECO:0000313" key="2">
    <source>
        <dbReference type="Proteomes" id="UP000216840"/>
    </source>
</evidence>
<gene>
    <name evidence="1" type="ORF">CA834_07965</name>
</gene>
<dbReference type="PROSITE" id="PS51257">
    <property type="entry name" value="PROKAR_LIPOPROTEIN"/>
    <property type="match status" value="1"/>
</dbReference>
<evidence type="ECO:0000313" key="1">
    <source>
        <dbReference type="EMBL" id="OZV69378.1"/>
    </source>
</evidence>
<dbReference type="Proteomes" id="UP000216840">
    <property type="component" value="Unassembled WGS sequence"/>
</dbReference>
<dbReference type="AlphaFoldDB" id="A0A265UVQ8"/>
<proteinExistence type="predicted"/>
<name>A0A265UVQ8_9FLAO</name>
<comment type="caution">
    <text evidence="1">The sequence shown here is derived from an EMBL/GenBank/DDBJ whole genome shotgun (WGS) entry which is preliminary data.</text>
</comment>
<organism evidence="1 2">
    <name type="scientific">Winogradskyella aurantia</name>
    <dbReference type="NCBI Taxonomy" id="1915063"/>
    <lineage>
        <taxon>Bacteria</taxon>
        <taxon>Pseudomonadati</taxon>
        <taxon>Bacteroidota</taxon>
        <taxon>Flavobacteriia</taxon>
        <taxon>Flavobacteriales</taxon>
        <taxon>Flavobacteriaceae</taxon>
        <taxon>Winogradskyella</taxon>
    </lineage>
</organism>
<sequence>MKRYSTIFLSSIFFIIIGCTSYKPFSNVKEKKKASKNIRNTFKLTNDEFKLIKSEDSILYEISESMTKKVKFQTTNRRIDSFINGNYSKRELIFILNVDQLKGNGEFDFDYTNQFDGRRLNFKTIEEYKKFMNKLDSSFTKKVKVKVDSLKNK</sequence>